<comment type="caution">
    <text evidence="1">The sequence shown here is derived from an EMBL/GenBank/DDBJ whole genome shotgun (WGS) entry which is preliminary data.</text>
</comment>
<dbReference type="EMBL" id="JAOPHQ010002560">
    <property type="protein sequence ID" value="KAK0146716.1"/>
    <property type="molecule type" value="Genomic_DNA"/>
</dbReference>
<name>A0AA47P1A1_MERPO</name>
<evidence type="ECO:0000313" key="2">
    <source>
        <dbReference type="Proteomes" id="UP001174136"/>
    </source>
</evidence>
<accession>A0AA47P1A1</accession>
<evidence type="ECO:0000313" key="1">
    <source>
        <dbReference type="EMBL" id="KAK0146716.1"/>
    </source>
</evidence>
<keyword evidence="2" id="KW-1185">Reference proteome</keyword>
<reference evidence="1" key="1">
    <citation type="journal article" date="2023" name="Front. Mar. Sci.">
        <title>A new Merluccius polli reference genome to investigate the effects of global change in West African waters.</title>
        <authorList>
            <person name="Mateo J.L."/>
            <person name="Blanco-Fernandez C."/>
            <person name="Garcia-Vazquez E."/>
            <person name="Machado-Schiaffino G."/>
        </authorList>
    </citation>
    <scope>NUCLEOTIDE SEQUENCE</scope>
    <source>
        <strain evidence="1">C29</strain>
        <tissue evidence="1">Fin</tissue>
    </source>
</reference>
<dbReference type="Proteomes" id="UP001174136">
    <property type="component" value="Unassembled WGS sequence"/>
</dbReference>
<sequence length="119" mass="13345">MDDFTITAKSIREDIIPMVQEKPVKSLGKYYRTDLNDKQSVKEIQVETWMTSLENSSLPGLGTPTWGASQTSLATARLRGTSRSFCFICLYSIGSKLQLPVTSVVEEYKATKTRQAMML</sequence>
<dbReference type="AlphaFoldDB" id="A0AA47P1A1"/>
<protein>
    <submittedName>
        <fullName evidence="1">Uncharacterized protein</fullName>
    </submittedName>
</protein>
<proteinExistence type="predicted"/>
<organism evidence="1 2">
    <name type="scientific">Merluccius polli</name>
    <name type="common">Benguela hake</name>
    <name type="synonym">Merluccius cadenati</name>
    <dbReference type="NCBI Taxonomy" id="89951"/>
    <lineage>
        <taxon>Eukaryota</taxon>
        <taxon>Metazoa</taxon>
        <taxon>Chordata</taxon>
        <taxon>Craniata</taxon>
        <taxon>Vertebrata</taxon>
        <taxon>Euteleostomi</taxon>
        <taxon>Actinopterygii</taxon>
        <taxon>Neopterygii</taxon>
        <taxon>Teleostei</taxon>
        <taxon>Neoteleostei</taxon>
        <taxon>Acanthomorphata</taxon>
        <taxon>Zeiogadaria</taxon>
        <taxon>Gadariae</taxon>
        <taxon>Gadiformes</taxon>
        <taxon>Gadoidei</taxon>
        <taxon>Merlucciidae</taxon>
        <taxon>Merluccius</taxon>
    </lineage>
</organism>
<gene>
    <name evidence="1" type="ORF">N1851_013924</name>
</gene>